<dbReference type="PANTHER" id="PTHR23426:SF65">
    <property type="entry name" value="FERREDOXIN-2, MITOCHONDRIAL"/>
    <property type="match status" value="1"/>
</dbReference>
<dbReference type="STRING" id="361183.AMC99_00144"/>
<dbReference type="CDD" id="cd00207">
    <property type="entry name" value="fer2"/>
    <property type="match status" value="1"/>
</dbReference>
<dbReference type="SUPFAM" id="SSF54292">
    <property type="entry name" value="2Fe-2S ferredoxin-like"/>
    <property type="match status" value="1"/>
</dbReference>
<keyword evidence="2" id="KW-0001">2Fe-2S</keyword>
<dbReference type="PANTHER" id="PTHR23426">
    <property type="entry name" value="FERREDOXIN/ADRENODOXIN"/>
    <property type="match status" value="1"/>
</dbReference>
<dbReference type="GO" id="GO:0140647">
    <property type="term" value="P:P450-containing electron transport chain"/>
    <property type="evidence" value="ECO:0007669"/>
    <property type="project" value="InterPro"/>
</dbReference>
<evidence type="ECO:0000256" key="3">
    <source>
        <dbReference type="ARBA" id="ARBA00022723"/>
    </source>
</evidence>
<keyword evidence="4" id="KW-0408">Iron</keyword>
<feature type="domain" description="2Fe-2S ferredoxin-type" evidence="7">
    <location>
        <begin position="2"/>
        <end position="105"/>
    </location>
</feature>
<evidence type="ECO:0000256" key="2">
    <source>
        <dbReference type="ARBA" id="ARBA00022714"/>
    </source>
</evidence>
<keyword evidence="9" id="KW-1185">Reference proteome</keyword>
<dbReference type="AlphaFoldDB" id="A0A0M4M5S8"/>
<dbReference type="Pfam" id="PF00111">
    <property type="entry name" value="Fer2"/>
    <property type="match status" value="1"/>
</dbReference>
<evidence type="ECO:0000256" key="1">
    <source>
        <dbReference type="ARBA" id="ARBA00010914"/>
    </source>
</evidence>
<evidence type="ECO:0000256" key="5">
    <source>
        <dbReference type="ARBA" id="ARBA00023014"/>
    </source>
</evidence>
<dbReference type="InterPro" id="IPR036010">
    <property type="entry name" value="2Fe-2S_ferredoxin-like_sf"/>
</dbReference>
<dbReference type="KEGG" id="aep:AMC99_00144"/>
<comment type="similarity">
    <text evidence="1">Belongs to the adrenodoxin/putidaredoxin family.</text>
</comment>
<sequence>MVLVSYVADNGTVHEVAASVGISLMEAAAMNDVPGIEGDCGGFCACGTCHCYVDESDAAILPDMHELERATLDFAYDVTERSRLACQIPITEQMDGIRVRLPARQY</sequence>
<dbReference type="Gene3D" id="3.10.20.30">
    <property type="match status" value="1"/>
</dbReference>
<dbReference type="GO" id="GO:0051537">
    <property type="term" value="F:2 iron, 2 sulfur cluster binding"/>
    <property type="evidence" value="ECO:0007669"/>
    <property type="project" value="UniProtKB-KW"/>
</dbReference>
<protein>
    <submittedName>
        <fullName evidence="8">Ferredoxin, 2Fe-2S</fullName>
    </submittedName>
</protein>
<dbReference type="InterPro" id="IPR012675">
    <property type="entry name" value="Beta-grasp_dom_sf"/>
</dbReference>
<dbReference type="GO" id="GO:0009055">
    <property type="term" value="F:electron transfer activity"/>
    <property type="evidence" value="ECO:0007669"/>
    <property type="project" value="TreeGrafter"/>
</dbReference>
<dbReference type="InterPro" id="IPR001055">
    <property type="entry name" value="Adrenodoxin-like"/>
</dbReference>
<accession>A0A0M4M5S8</accession>
<evidence type="ECO:0000313" key="9">
    <source>
        <dbReference type="Proteomes" id="UP000057938"/>
    </source>
</evidence>
<gene>
    <name evidence="8" type="ORF">AMC99_00144</name>
</gene>
<comment type="cofactor">
    <cofactor evidence="6">
        <name>[2Fe-2S] cluster</name>
        <dbReference type="ChEBI" id="CHEBI:190135"/>
    </cofactor>
</comment>
<proteinExistence type="inferred from homology"/>
<evidence type="ECO:0000256" key="4">
    <source>
        <dbReference type="ARBA" id="ARBA00023004"/>
    </source>
</evidence>
<dbReference type="Proteomes" id="UP000057938">
    <property type="component" value="Chromosome"/>
</dbReference>
<reference evidence="8 9" key="1">
    <citation type="submission" date="2015-09" db="EMBL/GenBank/DDBJ databases">
        <title>Complete genome sequence of a benzo[a]pyrene-degrading bacterium Altererythrobacter epoxidivorans CGMCC 1.7731T.</title>
        <authorList>
            <person name="Li Z."/>
            <person name="Cheng H."/>
            <person name="Huo Y."/>
            <person name="Xu X."/>
        </authorList>
    </citation>
    <scope>NUCLEOTIDE SEQUENCE [LARGE SCALE GENOMIC DNA]</scope>
    <source>
        <strain evidence="8 9">CGMCC 1.7731</strain>
    </source>
</reference>
<dbReference type="EMBL" id="CP012669">
    <property type="protein sequence ID" value="ALE15460.1"/>
    <property type="molecule type" value="Genomic_DNA"/>
</dbReference>
<dbReference type="InterPro" id="IPR001041">
    <property type="entry name" value="2Fe-2S_ferredoxin-type"/>
</dbReference>
<dbReference type="GO" id="GO:0046872">
    <property type="term" value="F:metal ion binding"/>
    <property type="evidence" value="ECO:0007669"/>
    <property type="project" value="UniProtKB-KW"/>
</dbReference>
<dbReference type="OrthoDB" id="9799640at2"/>
<dbReference type="PATRIC" id="fig|361183.4.peg.149"/>
<keyword evidence="5" id="KW-0411">Iron-sulfur</keyword>
<name>A0A0M4M5S8_9SPHN</name>
<keyword evidence="3" id="KW-0479">Metal-binding</keyword>
<evidence type="ECO:0000259" key="7">
    <source>
        <dbReference type="PROSITE" id="PS51085"/>
    </source>
</evidence>
<evidence type="ECO:0000313" key="8">
    <source>
        <dbReference type="EMBL" id="ALE15460.1"/>
    </source>
</evidence>
<dbReference type="PROSITE" id="PS51085">
    <property type="entry name" value="2FE2S_FER_2"/>
    <property type="match status" value="1"/>
</dbReference>
<evidence type="ECO:0000256" key="6">
    <source>
        <dbReference type="ARBA" id="ARBA00034078"/>
    </source>
</evidence>
<organism evidence="8 9">
    <name type="scientific">Altererythrobacter epoxidivorans</name>
    <dbReference type="NCBI Taxonomy" id="361183"/>
    <lineage>
        <taxon>Bacteria</taxon>
        <taxon>Pseudomonadati</taxon>
        <taxon>Pseudomonadota</taxon>
        <taxon>Alphaproteobacteria</taxon>
        <taxon>Sphingomonadales</taxon>
        <taxon>Erythrobacteraceae</taxon>
        <taxon>Altererythrobacter</taxon>
    </lineage>
</organism>